<evidence type="ECO:0000256" key="5">
    <source>
        <dbReference type="SAM" id="MobiDB-lite"/>
    </source>
</evidence>
<dbReference type="OrthoDB" id="9779128at2"/>
<dbReference type="RefSeq" id="WP_087046247.1">
    <property type="nucleotide sequence ID" value="NZ_FCOB02000012.1"/>
</dbReference>
<keyword evidence="7" id="KW-0449">Lipoprotein</keyword>
<comment type="function">
    <text evidence="3">Lytic transglycosylase with a strong preference for naked glycan strands that lack stem peptides.</text>
</comment>
<evidence type="ECO:0000313" key="8">
    <source>
        <dbReference type="Proteomes" id="UP000054978"/>
    </source>
</evidence>
<evidence type="ECO:0000256" key="3">
    <source>
        <dbReference type="HAMAP-Rule" id="MF_02071"/>
    </source>
</evidence>
<feature type="chain" id="PRO_5009986162" description="Endolytic peptidoglycan transglycosylase RlpA" evidence="3">
    <location>
        <begin position="26"/>
        <end position="218"/>
    </location>
</feature>
<gene>
    <name evidence="3" type="primary">rlpA</name>
    <name evidence="7" type="ORF">AWB83_02857</name>
</gene>
<keyword evidence="1 3" id="KW-0456">Lyase</keyword>
<organism evidence="7 8">
    <name type="scientific">Caballeronia ptereochthonis</name>
    <dbReference type="NCBI Taxonomy" id="1777144"/>
    <lineage>
        <taxon>Bacteria</taxon>
        <taxon>Pseudomonadati</taxon>
        <taxon>Pseudomonadota</taxon>
        <taxon>Betaproteobacteria</taxon>
        <taxon>Burkholderiales</taxon>
        <taxon>Burkholderiaceae</taxon>
        <taxon>Caballeronia</taxon>
    </lineage>
</organism>
<dbReference type="HAMAP" id="MF_02071">
    <property type="entry name" value="RlpA"/>
    <property type="match status" value="1"/>
</dbReference>
<evidence type="ECO:0000256" key="2">
    <source>
        <dbReference type="ARBA" id="ARBA00023316"/>
    </source>
</evidence>
<dbReference type="GO" id="GO:0008932">
    <property type="term" value="F:lytic endotransglycosylase activity"/>
    <property type="evidence" value="ECO:0007669"/>
    <property type="project" value="UniProtKB-UniRule"/>
</dbReference>
<sequence precursor="true">MQDNGFITQWHAVGVVVIAASGACAADVHAQAAEDAGNAPDTASTAQSPGAYEGNSLSGEPFDYRDARTNETAEIGRASYYSAKFQGRRTASGEPYDMHALTAAHRTLPLGSYVRVSNLSKTKSVVVRINDRGPYTKGRAIDLSYAAASELGLLKAGSADVIVEPVGQRLAQASATTPPKRIMVRIAHHPRPHARLACRKAGHSRGRIQCGGARSSRA</sequence>
<feature type="region of interest" description="Disordered" evidence="5">
    <location>
        <begin position="36"/>
        <end position="64"/>
    </location>
</feature>
<evidence type="ECO:0000256" key="4">
    <source>
        <dbReference type="RuleBase" id="RU003495"/>
    </source>
</evidence>
<dbReference type="EC" id="4.2.2.-" evidence="3"/>
<protein>
    <recommendedName>
        <fullName evidence="3">Endolytic peptidoglycan transglycosylase RlpA</fullName>
        <ecNumber evidence="3">4.2.2.-</ecNumber>
    </recommendedName>
</protein>
<comment type="similarity">
    <text evidence="3 4">Belongs to the RlpA family.</text>
</comment>
<proteinExistence type="inferred from homology"/>
<dbReference type="SUPFAM" id="SSF50685">
    <property type="entry name" value="Barwin-like endoglucanases"/>
    <property type="match status" value="1"/>
</dbReference>
<evidence type="ECO:0000313" key="7">
    <source>
        <dbReference type="EMBL" id="SAK65665.1"/>
    </source>
</evidence>
<dbReference type="EMBL" id="FCOB02000012">
    <property type="protein sequence ID" value="SAK65665.1"/>
    <property type="molecule type" value="Genomic_DNA"/>
</dbReference>
<feature type="domain" description="RlpA-like protein double-psi beta-barrel" evidence="6">
    <location>
        <begin position="76"/>
        <end position="161"/>
    </location>
</feature>
<dbReference type="Proteomes" id="UP000054978">
    <property type="component" value="Unassembled WGS sequence"/>
</dbReference>
<dbReference type="InterPro" id="IPR034718">
    <property type="entry name" value="RlpA"/>
</dbReference>
<keyword evidence="2 3" id="KW-0961">Cell wall biogenesis/degradation</keyword>
<dbReference type="InterPro" id="IPR036908">
    <property type="entry name" value="RlpA-like_sf"/>
</dbReference>
<dbReference type="PANTHER" id="PTHR34183:SF8">
    <property type="entry name" value="ENDOLYTIC PEPTIDOGLYCAN TRANSGLYCOSYLASE RLPA-RELATED"/>
    <property type="match status" value="1"/>
</dbReference>
<accession>A0A158B6E5</accession>
<dbReference type="GO" id="GO:0071555">
    <property type="term" value="P:cell wall organization"/>
    <property type="evidence" value="ECO:0007669"/>
    <property type="project" value="UniProtKB-KW"/>
</dbReference>
<evidence type="ECO:0000259" key="6">
    <source>
        <dbReference type="Pfam" id="PF03330"/>
    </source>
</evidence>
<dbReference type="GO" id="GO:0000270">
    <property type="term" value="P:peptidoglycan metabolic process"/>
    <property type="evidence" value="ECO:0007669"/>
    <property type="project" value="UniProtKB-UniRule"/>
</dbReference>
<dbReference type="PANTHER" id="PTHR34183">
    <property type="entry name" value="ENDOLYTIC PEPTIDOGLYCAN TRANSGLYCOSYLASE RLPA"/>
    <property type="match status" value="1"/>
</dbReference>
<comment type="caution">
    <text evidence="7">The sequence shown here is derived from an EMBL/GenBank/DDBJ whole genome shotgun (WGS) entry which is preliminary data.</text>
</comment>
<evidence type="ECO:0000256" key="1">
    <source>
        <dbReference type="ARBA" id="ARBA00023239"/>
    </source>
</evidence>
<keyword evidence="8" id="KW-1185">Reference proteome</keyword>
<reference evidence="7" key="1">
    <citation type="submission" date="2016-01" db="EMBL/GenBank/DDBJ databases">
        <authorList>
            <person name="Peeters C."/>
        </authorList>
    </citation>
    <scope>NUCLEOTIDE SEQUENCE [LARGE SCALE GENOMIC DNA]</scope>
    <source>
        <strain evidence="7">LMG 29326</strain>
    </source>
</reference>
<dbReference type="AlphaFoldDB" id="A0A158B6E5"/>
<keyword evidence="3" id="KW-0732">Signal</keyword>
<dbReference type="NCBIfam" id="TIGR00413">
    <property type="entry name" value="rlpA"/>
    <property type="match status" value="1"/>
</dbReference>
<dbReference type="CDD" id="cd22268">
    <property type="entry name" value="DPBB_RlpA-like"/>
    <property type="match status" value="1"/>
</dbReference>
<dbReference type="InterPro" id="IPR012997">
    <property type="entry name" value="RplA"/>
</dbReference>
<dbReference type="STRING" id="1777144.AWB83_02857"/>
<dbReference type="Gene3D" id="2.40.40.10">
    <property type="entry name" value="RlpA-like domain"/>
    <property type="match status" value="1"/>
</dbReference>
<feature type="signal peptide" evidence="3">
    <location>
        <begin position="1"/>
        <end position="25"/>
    </location>
</feature>
<name>A0A158B6E5_9BURK</name>
<dbReference type="InterPro" id="IPR009009">
    <property type="entry name" value="RlpA-like_DPBB"/>
</dbReference>
<dbReference type="Pfam" id="PF03330">
    <property type="entry name" value="DPBB_1"/>
    <property type="match status" value="1"/>
</dbReference>